<comment type="caution">
    <text evidence="1">The sequence shown here is derived from an EMBL/GenBank/DDBJ whole genome shotgun (WGS) entry which is preliminary data.</text>
</comment>
<dbReference type="RefSeq" id="WP_126561793.1">
    <property type="nucleotide sequence ID" value="NZ_RYDJ01000005.1"/>
</dbReference>
<dbReference type="PANTHER" id="PTHR35810">
    <property type="entry name" value="CYTOPLASMIC PROTEIN-RELATED"/>
    <property type="match status" value="1"/>
</dbReference>
<proteinExistence type="predicted"/>
<dbReference type="Proteomes" id="UP000280825">
    <property type="component" value="Unassembled WGS sequence"/>
</dbReference>
<dbReference type="InterPro" id="IPR011204">
    <property type="entry name" value="Virulence_RhuM-like"/>
</dbReference>
<evidence type="ECO:0000313" key="2">
    <source>
        <dbReference type="Proteomes" id="UP000280825"/>
    </source>
</evidence>
<dbReference type="EMBL" id="RYDJ01000005">
    <property type="protein sequence ID" value="RTZ05497.1"/>
    <property type="molecule type" value="Genomic_DNA"/>
</dbReference>
<sequence>MNNEIIIYQSEILTSQIEVRIEDDTVWLNRIQLADLFDRDIKTIGKHISNALKEELEGIQVVAKFATTASDGKTYQVQFYNLDMIMSLGYRVKSNRGVQFRIWANKILKNYLLKGYAIHHRMDVLEKKVGSLENKNNEFDLILKTNLSPNQGIFYDGQIFDAHSFVSRLIKSAKKSILLIDNFVDETVLIQLSKREKGVGVIIYTKDITKQLKLDLERFNSQYELVEIKQFSKSHDRFLIIDETEVYHIGASLKDLGKKWFAFSKLNIDPATLLGKLYE</sequence>
<accession>A0A3S0PJ85</accession>
<keyword evidence="2" id="KW-1185">Reference proteome</keyword>
<evidence type="ECO:0000313" key="1">
    <source>
        <dbReference type="EMBL" id="RTZ05497.1"/>
    </source>
</evidence>
<organism evidence="1 2">
    <name type="scientific">Flavobacterium bomense</name>
    <dbReference type="NCBI Taxonomy" id="2497483"/>
    <lineage>
        <taxon>Bacteria</taxon>
        <taxon>Pseudomonadati</taxon>
        <taxon>Bacteroidota</taxon>
        <taxon>Flavobacteriia</taxon>
        <taxon>Flavobacteriales</taxon>
        <taxon>Flavobacteriaceae</taxon>
        <taxon>Flavobacterium</taxon>
    </lineage>
</organism>
<keyword evidence="1" id="KW-0238">DNA-binding</keyword>
<dbReference type="Pfam" id="PF13310">
    <property type="entry name" value="Virulence_RhuM"/>
    <property type="match status" value="1"/>
</dbReference>
<gene>
    <name evidence="1" type="ORF">EKL98_06095</name>
</gene>
<dbReference type="GO" id="GO:0003677">
    <property type="term" value="F:DNA binding"/>
    <property type="evidence" value="ECO:0007669"/>
    <property type="project" value="UniProtKB-KW"/>
</dbReference>
<reference evidence="1 2" key="1">
    <citation type="submission" date="2018-12" db="EMBL/GenBank/DDBJ databases">
        <title>Flavobacterium sp. nov., isolated from glacier ice.</title>
        <authorList>
            <person name="Liu Q."/>
            <person name="Xin Y.-H."/>
        </authorList>
    </citation>
    <scope>NUCLEOTIDE SEQUENCE [LARGE SCALE GENOMIC DNA]</scope>
    <source>
        <strain evidence="1 2">RB1N8</strain>
    </source>
</reference>
<name>A0A3S0PJ85_9FLAO</name>
<protein>
    <submittedName>
        <fullName evidence="1">DNA-binding protein</fullName>
    </submittedName>
</protein>
<dbReference type="AlphaFoldDB" id="A0A3S0PJ85"/>
<dbReference type="PANTHER" id="PTHR35810:SF1">
    <property type="entry name" value="CYTOPLASMIC PROTEIN"/>
    <property type="match status" value="1"/>
</dbReference>